<organism evidence="2 3">
    <name type="scientific">Marasmius oreades</name>
    <name type="common">fairy-ring Marasmius</name>
    <dbReference type="NCBI Taxonomy" id="181124"/>
    <lineage>
        <taxon>Eukaryota</taxon>
        <taxon>Fungi</taxon>
        <taxon>Dikarya</taxon>
        <taxon>Basidiomycota</taxon>
        <taxon>Agaricomycotina</taxon>
        <taxon>Agaricomycetes</taxon>
        <taxon>Agaricomycetidae</taxon>
        <taxon>Agaricales</taxon>
        <taxon>Marasmiineae</taxon>
        <taxon>Marasmiaceae</taxon>
        <taxon>Marasmius</taxon>
    </lineage>
</organism>
<protein>
    <submittedName>
        <fullName evidence="2">Uncharacterized protein</fullName>
    </submittedName>
</protein>
<accession>A0A9P7UV34</accession>
<proteinExistence type="predicted"/>
<keyword evidence="3" id="KW-1185">Reference proteome</keyword>
<name>A0A9P7UV34_9AGAR</name>
<gene>
    <name evidence="2" type="ORF">E1B28_006260</name>
</gene>
<feature type="region of interest" description="Disordered" evidence="1">
    <location>
        <begin position="1623"/>
        <end position="1642"/>
    </location>
</feature>
<dbReference type="EMBL" id="CM032183">
    <property type="protein sequence ID" value="KAG7095522.1"/>
    <property type="molecule type" value="Genomic_DNA"/>
</dbReference>
<feature type="compositionally biased region" description="Acidic residues" evidence="1">
    <location>
        <begin position="525"/>
        <end position="536"/>
    </location>
</feature>
<dbReference type="OrthoDB" id="73076at2759"/>
<dbReference type="Proteomes" id="UP001049176">
    <property type="component" value="Chromosome 3"/>
</dbReference>
<reference evidence="2" key="1">
    <citation type="journal article" date="2021" name="Genome Biol. Evol.">
        <title>The assembled and annotated genome of the fairy-ring fungus Marasmius oreades.</title>
        <authorList>
            <person name="Hiltunen M."/>
            <person name="Ament-Velasquez S.L."/>
            <person name="Johannesson H."/>
        </authorList>
    </citation>
    <scope>NUCLEOTIDE SEQUENCE</scope>
    <source>
        <strain evidence="2">03SP1</strain>
    </source>
</reference>
<feature type="region of interest" description="Disordered" evidence="1">
    <location>
        <begin position="476"/>
        <end position="500"/>
    </location>
</feature>
<dbReference type="Gene3D" id="3.40.395.10">
    <property type="entry name" value="Adenoviral Proteinase, Chain A"/>
    <property type="match status" value="1"/>
</dbReference>
<feature type="compositionally biased region" description="Basic and acidic residues" evidence="1">
    <location>
        <begin position="478"/>
        <end position="487"/>
    </location>
</feature>
<sequence length="1850" mass="208067">MDITITNIMDILSDGEECEELARFEKLQWIGRGVRFDTKTLPSYVRLYCAHELKIPMKVMENLFPSDSLPIPIFMSYKLPMPSQALIFPNSDRYVSSEPPNNDGTALASFDLPPKELVEKLRSPGWLEQNILDGIQSIANPSYPGDRFPLWSVEAWHEFYKAVEKQRKWRQCSQWLSEHARRPTATQLFVLEAQKYLGQLGWNESLDLPGSGTHDTTFQFSRLVSDLKIDGTLIDLMCHQLMERLENNELVDSELMIANRALMHNVNGAQKERDHLEPRTKYLKHLAMQIKALKTRYLVFPAFNEEIQHWLAFQIDFVQKNISYGDSLAHEGIQPPKNVLKKLKWWLDNQFGGCFEIVGDSLEHGRQDDYIVCGLLAVNTIAHRALGEPLWTLSRKVWDRVNWFNVLCKAHIASNHPGFNSPSRLPSPITDLHIEPQPLTELTKPVVTDAAEPSSKTSVDDLDCFVQLDVSPMFDSKGAGERKRGIEEVASSSPSSPPSKKVCLDCDDYVTVVTLDPPLSATSDNNEDYSSDAASDGEEFEPYEIDFIRSLRPPGSSKSATWSRSQRELYHSDPQHFSPIDSTNVVRLKQFRTRILQLCSSSEVLDAMHVRHVKCGRELTMKDPFNTGNYKTHLKTCPALKGKKNQNDGAEMYRLTNFFQPSTSQGQFASVPTRHTTRKLVEVPCGGLTSGQNPLIDMYIDRTGAEGGGARSVNTISVDIYGKRYRYLSSERKQRVKHLQRLSQVWKIDRQRYCIYSSNCTKVALVDPSSPSNSAPACASCFAVSRLKVFKNAISIARPLDKNYKYLNHEYQNKNLGSIYARAKGLEKLIQSENSSTTVCAIYVTEVLEGKHSGNRGDEFFGSLLQAMLVKRSKAERGVGLQNFRHAPDLIQIAHMVQMHSTVAYQFLREYMPLPTVRALQQLRSKEPSFPLDIEEETFVRAAHYLSVMAYNGPVALSCDDTKLLPALRPYYDKPNDCYYVIGAVGKPLILGGPDEFRDIVKEGVIVKATKLRLWCLQIPLPGVPTIVLAAKAIPGNLNAATLTEYSWEIISGLLRHGINVRSYACDGAATERAVQRNLHTKATTTKTVGIHHPGPCGNKRDLEVTIHFYDGHPIAFVQDSKHGLKTIRNNLFSGSKCLTFPNDVALYSQVRDIYLNDGPIFRRDWDRYDKQDDAAATRLTSGATLEWLTKHSPSLVGLIIYLFVFGELVDAYESRLIDIHTRVRMVLRAYYFLEIWIQFLQATKYPLKKHCISHEAIDIINTLVHGFLESVIIYRDHVKGQRPFLPWRIGSGPCERVFGKCRRLVKDFMMVQFFEMVPKLFIGLREEALASRFSDGKETVSGYSHTDLDCRGMDLRKQRLIPSDDEINEESVLAYGDAENLWTVLGATAADIHTQENSFTSLPHVLSWYSENTPNTQNSQDSEDSEDSREDILVGDSDWYNRKFSNIQDALDEFDRDLDLSPTEDHRLMALRYAAIAEYLDQHMRLNSLPELSNEGVTEALSDDGEYIGKILADSLPTVNHESNTKPSNFFERTTTSAPDFSAADFSELVKQRFEHQTEQAKTGGRGVTGKTDKENVSGSKEEKKRELSQRQKIMRELELICSEQEVVGVGTGVERKLRWTARDPAPGGRNGVVDGEKANGPMAGNSANAALSATAVAKKKLAARKDVWAKKVAKLPKSLRLGDAGVSPETPLTTSAKKGSGYGYAFVDKTVVLCQVLAIYCKGGGKNGKHEFRTESSNISAVSYLVVQLYDEWIGTRGLFRAIHNSLEFLRLRAKKFALLPSSFFLCILDTPAQVHHGGIKVSENDWSTFCKLRDGKENIITTLSPPKRGSKGRQAAATVVSDESEEE</sequence>
<evidence type="ECO:0000256" key="1">
    <source>
        <dbReference type="SAM" id="MobiDB-lite"/>
    </source>
</evidence>
<feature type="region of interest" description="Disordered" evidence="1">
    <location>
        <begin position="1824"/>
        <end position="1850"/>
    </location>
</feature>
<evidence type="ECO:0000313" key="3">
    <source>
        <dbReference type="Proteomes" id="UP001049176"/>
    </source>
</evidence>
<dbReference type="InterPro" id="IPR038765">
    <property type="entry name" value="Papain-like_cys_pep_sf"/>
</dbReference>
<dbReference type="SUPFAM" id="SSF54001">
    <property type="entry name" value="Cysteine proteinases"/>
    <property type="match status" value="1"/>
</dbReference>
<comment type="caution">
    <text evidence="2">The sequence shown here is derived from an EMBL/GenBank/DDBJ whole genome shotgun (WGS) entry which is preliminary data.</text>
</comment>
<dbReference type="GeneID" id="66075336"/>
<feature type="region of interest" description="Disordered" evidence="1">
    <location>
        <begin position="516"/>
        <end position="536"/>
    </location>
</feature>
<dbReference type="KEGG" id="more:E1B28_006260"/>
<dbReference type="RefSeq" id="XP_043011992.1">
    <property type="nucleotide sequence ID" value="XM_043150902.1"/>
</dbReference>
<feature type="region of interest" description="Disordered" evidence="1">
    <location>
        <begin position="1411"/>
        <end position="1431"/>
    </location>
</feature>
<evidence type="ECO:0000313" key="2">
    <source>
        <dbReference type="EMBL" id="KAG7095522.1"/>
    </source>
</evidence>
<feature type="region of interest" description="Disordered" evidence="1">
    <location>
        <begin position="1557"/>
        <end position="1589"/>
    </location>
</feature>
<feature type="compositionally biased region" description="Basic and acidic residues" evidence="1">
    <location>
        <begin position="1572"/>
        <end position="1589"/>
    </location>
</feature>